<feature type="domain" description="Calcineurin-like phosphoesterase" evidence="1">
    <location>
        <begin position="9"/>
        <end position="137"/>
    </location>
</feature>
<dbReference type="GO" id="GO:0005737">
    <property type="term" value="C:cytoplasm"/>
    <property type="evidence" value="ECO:0007669"/>
    <property type="project" value="TreeGrafter"/>
</dbReference>
<dbReference type="SUPFAM" id="SSF56300">
    <property type="entry name" value="Metallo-dependent phosphatases"/>
    <property type="match status" value="1"/>
</dbReference>
<accession>W6K1B3</accession>
<dbReference type="GO" id="GO:0016791">
    <property type="term" value="F:phosphatase activity"/>
    <property type="evidence" value="ECO:0007669"/>
    <property type="project" value="TreeGrafter"/>
</dbReference>
<evidence type="ECO:0000313" key="3">
    <source>
        <dbReference type="Proteomes" id="UP000035763"/>
    </source>
</evidence>
<name>W6K1B3_9MICO</name>
<evidence type="ECO:0000259" key="1">
    <source>
        <dbReference type="Pfam" id="PF00149"/>
    </source>
</evidence>
<dbReference type="InterPro" id="IPR004843">
    <property type="entry name" value="Calcineurin-like_PHP"/>
</dbReference>
<dbReference type="PANTHER" id="PTHR42850:SF4">
    <property type="entry name" value="ZINC-DEPENDENT ENDOPOLYPHOSPHATASE"/>
    <property type="match status" value="1"/>
</dbReference>
<keyword evidence="3" id="KW-1185">Reference proteome</keyword>
<proteinExistence type="predicted"/>
<dbReference type="STRING" id="1193182.BN11_1310007"/>
<reference evidence="2 3" key="1">
    <citation type="journal article" date="2013" name="ISME J.">
        <title>A metabolic model for members of the genus Tetrasphaera involved in enhanced biological phosphorus removal.</title>
        <authorList>
            <person name="Kristiansen R."/>
            <person name="Nguyen H.T.T."/>
            <person name="Saunders A.M."/>
            <person name="Nielsen J.L."/>
            <person name="Wimmer R."/>
            <person name="Le V.Q."/>
            <person name="McIlroy S.J."/>
            <person name="Petrovski S."/>
            <person name="Seviour R.J."/>
            <person name="Calteau A."/>
            <person name="Nielsen K.L."/>
            <person name="Nielsen P.H."/>
        </authorList>
    </citation>
    <scope>NUCLEOTIDE SEQUENCE [LARGE SCALE GENOMIC DNA]</scope>
    <source>
        <strain evidence="2 3">Ben110</strain>
    </source>
</reference>
<dbReference type="Gene3D" id="3.60.21.10">
    <property type="match status" value="1"/>
</dbReference>
<dbReference type="Pfam" id="PF00149">
    <property type="entry name" value="Metallophos"/>
    <property type="match status" value="1"/>
</dbReference>
<sequence length="279" mass="30470">MSPMTIERRYAVIGDVAGHYADLTQELRRLGADPEAGTLPPDLIVVQVGDLIHRGPQSDAVVALVDHFIRTAPQQWIQLIGNHEAHYARAQVFEWHEQISARAISAMRAWWHEGIMQVATVVPSATGDLLVTHAGVTEPFWREDLGALPDPYAVAERLNQMGRLGRKAVSRPGEMLTDRVVPRVGPLWASAGSELVASWVGHRLPFGQVHGHSSCYDWQRSAWRPSVPSGAHIHLDHDAGHETVTLDGGVIIGVDPGHGARAHTAWRAWVSQGTSASRG</sequence>
<dbReference type="AlphaFoldDB" id="W6K1B3"/>
<dbReference type="Proteomes" id="UP000035763">
    <property type="component" value="Unassembled WGS sequence"/>
</dbReference>
<dbReference type="InterPro" id="IPR029052">
    <property type="entry name" value="Metallo-depent_PP-like"/>
</dbReference>
<evidence type="ECO:0000313" key="2">
    <source>
        <dbReference type="EMBL" id="CCH72059.1"/>
    </source>
</evidence>
<gene>
    <name evidence="2" type="ORF">BN11_1310007</name>
</gene>
<organism evidence="2 3">
    <name type="scientific">Nostocoides australiense Ben110</name>
    <dbReference type="NCBI Taxonomy" id="1193182"/>
    <lineage>
        <taxon>Bacteria</taxon>
        <taxon>Bacillati</taxon>
        <taxon>Actinomycetota</taxon>
        <taxon>Actinomycetes</taxon>
        <taxon>Micrococcales</taxon>
        <taxon>Intrasporangiaceae</taxon>
        <taxon>Nostocoides</taxon>
    </lineage>
</organism>
<dbReference type="EMBL" id="CAJA01000037">
    <property type="protein sequence ID" value="CCH72059.1"/>
    <property type="molecule type" value="Genomic_DNA"/>
</dbReference>
<dbReference type="InterPro" id="IPR050126">
    <property type="entry name" value="Ap4A_hydrolase"/>
</dbReference>
<dbReference type="PANTHER" id="PTHR42850">
    <property type="entry name" value="METALLOPHOSPHOESTERASE"/>
    <property type="match status" value="1"/>
</dbReference>
<comment type="caution">
    <text evidence="2">The sequence shown here is derived from an EMBL/GenBank/DDBJ whole genome shotgun (WGS) entry which is preliminary data.</text>
</comment>
<protein>
    <recommendedName>
        <fullName evidence="1">Calcineurin-like phosphoesterase domain-containing protein</fullName>
    </recommendedName>
</protein>